<dbReference type="SMART" id="SM00530">
    <property type="entry name" value="HTH_XRE"/>
    <property type="match status" value="1"/>
</dbReference>
<dbReference type="InterPro" id="IPR001387">
    <property type="entry name" value="Cro/C1-type_HTH"/>
</dbReference>
<dbReference type="PANTHER" id="PTHR46797">
    <property type="entry name" value="HTH-TYPE TRANSCRIPTIONAL REGULATOR"/>
    <property type="match status" value="1"/>
</dbReference>
<protein>
    <submittedName>
        <fullName evidence="3">Helix-turn-helix domain-containing protein</fullName>
    </submittedName>
</protein>
<feature type="domain" description="HTH cro/C1-type" evidence="2">
    <location>
        <begin position="16"/>
        <end position="70"/>
    </location>
</feature>
<evidence type="ECO:0000256" key="1">
    <source>
        <dbReference type="ARBA" id="ARBA00023125"/>
    </source>
</evidence>
<dbReference type="PANTHER" id="PTHR46797:SF1">
    <property type="entry name" value="METHYLPHOSPHONATE SYNTHASE"/>
    <property type="match status" value="1"/>
</dbReference>
<sequence length="103" mass="11388">MPKTHSAAAVEIGRRVRAERQRLGISLEDLGELSEMGATSIGRIERGVSSPSVETIIRISAALEVEPGRFLSGVTPEDYGIRPRQVTVRDLIRAREQQNHRQA</sequence>
<dbReference type="InterPro" id="IPR010982">
    <property type="entry name" value="Lambda_DNA-bd_dom_sf"/>
</dbReference>
<dbReference type="Proteomes" id="UP000831775">
    <property type="component" value="Chromosome"/>
</dbReference>
<dbReference type="InterPro" id="IPR050807">
    <property type="entry name" value="TransReg_Diox_bact_type"/>
</dbReference>
<evidence type="ECO:0000313" key="3">
    <source>
        <dbReference type="EMBL" id="UOQ59016.1"/>
    </source>
</evidence>
<dbReference type="SUPFAM" id="SSF47413">
    <property type="entry name" value="lambda repressor-like DNA-binding domains"/>
    <property type="match status" value="1"/>
</dbReference>
<organism evidence="3 4">
    <name type="scientific">Leucobacter rhizosphaerae</name>
    <dbReference type="NCBI Taxonomy" id="2932245"/>
    <lineage>
        <taxon>Bacteria</taxon>
        <taxon>Bacillati</taxon>
        <taxon>Actinomycetota</taxon>
        <taxon>Actinomycetes</taxon>
        <taxon>Micrococcales</taxon>
        <taxon>Microbacteriaceae</taxon>
        <taxon>Leucobacter</taxon>
    </lineage>
</organism>
<keyword evidence="1" id="KW-0238">DNA-binding</keyword>
<reference evidence="3 4" key="1">
    <citation type="submission" date="2022-04" db="EMBL/GenBank/DDBJ databases">
        <title>Leucobacter sp. isolated from rhizosphere of onion.</title>
        <authorList>
            <person name="Won M."/>
            <person name="Lee C.-M."/>
            <person name="Woen H.-Y."/>
            <person name="Kwon S.-W."/>
        </authorList>
    </citation>
    <scope>NUCLEOTIDE SEQUENCE [LARGE SCALE GENOMIC DNA]</scope>
    <source>
        <strain evidence="3 4">H25R-14</strain>
    </source>
</reference>
<proteinExistence type="predicted"/>
<gene>
    <name evidence="3" type="ORF">MUN76_08030</name>
</gene>
<name>A0ABY4FRU7_9MICO</name>
<dbReference type="RefSeq" id="WP_244683821.1">
    <property type="nucleotide sequence ID" value="NZ_CP095043.1"/>
</dbReference>
<dbReference type="CDD" id="cd00093">
    <property type="entry name" value="HTH_XRE"/>
    <property type="match status" value="1"/>
</dbReference>
<dbReference type="EMBL" id="CP095043">
    <property type="protein sequence ID" value="UOQ59016.1"/>
    <property type="molecule type" value="Genomic_DNA"/>
</dbReference>
<dbReference type="Gene3D" id="1.10.260.40">
    <property type="entry name" value="lambda repressor-like DNA-binding domains"/>
    <property type="match status" value="1"/>
</dbReference>
<evidence type="ECO:0000259" key="2">
    <source>
        <dbReference type="PROSITE" id="PS50943"/>
    </source>
</evidence>
<dbReference type="PROSITE" id="PS50943">
    <property type="entry name" value="HTH_CROC1"/>
    <property type="match status" value="1"/>
</dbReference>
<accession>A0ABY4FRU7</accession>
<dbReference type="Pfam" id="PF01381">
    <property type="entry name" value="HTH_3"/>
    <property type="match status" value="1"/>
</dbReference>
<keyword evidence="4" id="KW-1185">Reference proteome</keyword>
<evidence type="ECO:0000313" key="4">
    <source>
        <dbReference type="Proteomes" id="UP000831775"/>
    </source>
</evidence>